<dbReference type="SUPFAM" id="SSF47769">
    <property type="entry name" value="SAM/Pointed domain"/>
    <property type="match status" value="1"/>
</dbReference>
<gene>
    <name evidence="4" type="primary">MAP3K5</name>
</gene>
<reference evidence="4" key="3">
    <citation type="submission" date="2025-09" db="UniProtKB">
        <authorList>
            <consortium name="Ensembl"/>
        </authorList>
    </citation>
    <scope>IDENTIFICATION</scope>
</reference>
<dbReference type="InterPro" id="IPR046873">
    <property type="entry name" value="HisK-N-like"/>
</dbReference>
<keyword evidence="5" id="KW-1185">Reference proteome</keyword>
<dbReference type="InterPro" id="IPR013761">
    <property type="entry name" value="SAM/pointed_sf"/>
</dbReference>
<feature type="compositionally biased region" description="Acidic residues" evidence="2">
    <location>
        <begin position="129"/>
        <end position="143"/>
    </location>
</feature>
<feature type="domain" description="MAP3K HisK-N-like globin" evidence="3">
    <location>
        <begin position="15"/>
        <end position="117"/>
    </location>
</feature>
<dbReference type="Pfam" id="PF20302">
    <property type="entry name" value="HisK-N-like"/>
    <property type="match status" value="1"/>
</dbReference>
<keyword evidence="1" id="KW-0175">Coiled coil</keyword>
<evidence type="ECO:0000313" key="5">
    <source>
        <dbReference type="Proteomes" id="UP000694387"/>
    </source>
</evidence>
<dbReference type="GeneTree" id="ENSGT00940000159155"/>
<evidence type="ECO:0000256" key="2">
    <source>
        <dbReference type="SAM" id="MobiDB-lite"/>
    </source>
</evidence>
<feature type="coiled-coil region" evidence="1">
    <location>
        <begin position="189"/>
        <end position="223"/>
    </location>
</feature>
<dbReference type="Ensembl" id="ENSEAST00005018336.2">
    <property type="protein sequence ID" value="ENSEASP00005016879.2"/>
    <property type="gene ID" value="ENSEASG00005011455.2"/>
</dbReference>
<reference evidence="4" key="2">
    <citation type="submission" date="2025-08" db="UniProtKB">
        <authorList>
            <consortium name="Ensembl"/>
        </authorList>
    </citation>
    <scope>IDENTIFICATION</scope>
</reference>
<evidence type="ECO:0000256" key="1">
    <source>
        <dbReference type="SAM" id="Coils"/>
    </source>
</evidence>
<evidence type="ECO:0000313" key="4">
    <source>
        <dbReference type="Ensembl" id="ENSEASP00005016879.2"/>
    </source>
</evidence>
<protein>
    <submittedName>
        <fullName evidence="4">Mitogen-activated protein kinase kinase kinase 5</fullName>
    </submittedName>
</protein>
<reference evidence="4 5" key="1">
    <citation type="journal article" date="2020" name="Nat. Commun.">
        <title>Donkey genomes provide new insights into domestication and selection for coat color.</title>
        <authorList>
            <person name="Wang"/>
            <person name="C."/>
            <person name="Li"/>
            <person name="H."/>
            <person name="Guo"/>
            <person name="Y."/>
            <person name="Huang"/>
            <person name="J."/>
            <person name="Sun"/>
            <person name="Y."/>
            <person name="Min"/>
            <person name="J."/>
            <person name="Wang"/>
            <person name="J."/>
            <person name="Fang"/>
            <person name="X."/>
            <person name="Zhao"/>
            <person name="Z."/>
            <person name="Wang"/>
            <person name="S."/>
            <person name="Zhang"/>
            <person name="Y."/>
            <person name="Liu"/>
            <person name="Q."/>
            <person name="Jiang"/>
            <person name="Q."/>
            <person name="Wang"/>
            <person name="X."/>
            <person name="Guo"/>
            <person name="Y."/>
            <person name="Yang"/>
            <person name="C."/>
            <person name="Wang"/>
            <person name="Y."/>
            <person name="Tian"/>
            <person name="F."/>
            <person name="Zhuang"/>
            <person name="G."/>
            <person name="Fan"/>
            <person name="Y."/>
            <person name="Gao"/>
            <person name="Q."/>
            <person name="Li"/>
            <person name="Y."/>
            <person name="Ju"/>
            <person name="Z."/>
            <person name="Li"/>
            <person name="J."/>
            <person name="Li"/>
            <person name="R."/>
            <person name="Hou"/>
            <person name="M."/>
            <person name="Yang"/>
            <person name="G."/>
            <person name="Liu"/>
            <person name="G."/>
            <person name="Liu"/>
            <person name="W."/>
            <person name="Guo"/>
            <person name="J."/>
            <person name="Pan"/>
            <person name="S."/>
            <person name="Fan"/>
            <person name="G."/>
            <person name="Zhang"/>
            <person name="W."/>
            <person name="Zhang"/>
            <person name="R."/>
            <person name="Yu"/>
            <person name="J."/>
            <person name="Zhang"/>
            <person name="X."/>
            <person name="Yin"/>
            <person name="Q."/>
            <person name="Ji"/>
            <person name="C."/>
            <person name="Jin"/>
            <person name="Y."/>
            <person name="Yue"/>
            <person name="G."/>
            <person name="Liu"/>
            <person name="M."/>
            <person name="Xu"/>
            <person name="J."/>
            <person name="Liu"/>
            <person name="S."/>
            <person name="Jordana"/>
            <person name="J."/>
            <person name="Noce"/>
            <person name="A."/>
            <person name="Amills"/>
            <person name="M."/>
            <person name="Wu"/>
            <person name="D.D."/>
            <person name="Li"/>
            <person name="S."/>
            <person name="Zhou"/>
            <person name="X. and Zhong"/>
            <person name="J."/>
        </authorList>
    </citation>
    <scope>NUCLEOTIDE SEQUENCE [LARGE SCALE GENOMIC DNA]</scope>
</reference>
<sequence>MQGAGQCGALDSELEETTLGAEEPKLKWEHITTLIASLREFVRSTDRKIIATTLSKLKLELDFDSHGISQVQVVLFGFQDAVNKVLRNHNIKPHWMFALDSIIRKAVQAAITILVPELRPHFSLASESDTADQDDLEAEDDHEEQPSSQTVQRPHVVLDDAVATSGVSTLSSTVSHDSQSAHRSLTVQLGRMKIETNRLLEELVQKEKELQALLHQAIEEKDQEIKHLKLKSQPIDIPGLPVCHLNSPGTNTEDSELTEWLRENGADEDTISRFLAEDYSLVDVLYYVTRDDLKCLRLRGGVLCTLWKAITDFRDKQT</sequence>
<proteinExistence type="predicted"/>
<accession>A0A8C4M3H1</accession>
<dbReference type="AlphaFoldDB" id="A0A8C4M3H1"/>
<dbReference type="Proteomes" id="UP000694387">
    <property type="component" value="Chromosome 21"/>
</dbReference>
<name>A0A8C4M3H1_EQUAS</name>
<feature type="region of interest" description="Disordered" evidence="2">
    <location>
        <begin position="125"/>
        <end position="154"/>
    </location>
</feature>
<organism evidence="4 5">
    <name type="scientific">Equus asinus</name>
    <name type="common">Donkey</name>
    <name type="synonym">Equus africanus asinus</name>
    <dbReference type="NCBI Taxonomy" id="9793"/>
    <lineage>
        <taxon>Eukaryota</taxon>
        <taxon>Metazoa</taxon>
        <taxon>Chordata</taxon>
        <taxon>Craniata</taxon>
        <taxon>Vertebrata</taxon>
        <taxon>Euteleostomi</taxon>
        <taxon>Mammalia</taxon>
        <taxon>Eutheria</taxon>
        <taxon>Laurasiatheria</taxon>
        <taxon>Perissodactyla</taxon>
        <taxon>Equidae</taxon>
        <taxon>Equus</taxon>
    </lineage>
</organism>
<evidence type="ECO:0000259" key="3">
    <source>
        <dbReference type="Pfam" id="PF20302"/>
    </source>
</evidence>